<dbReference type="GO" id="GO:0031032">
    <property type="term" value="P:actomyosin structure organization"/>
    <property type="evidence" value="ECO:0007669"/>
    <property type="project" value="TreeGrafter"/>
</dbReference>
<proteinExistence type="predicted"/>
<dbReference type="AlphaFoldDB" id="A0A8C4RF87"/>
<dbReference type="PRINTS" id="PR00935">
    <property type="entry name" value="BAND41"/>
</dbReference>
<evidence type="ECO:0000313" key="9">
    <source>
        <dbReference type="Proteomes" id="UP000694388"/>
    </source>
</evidence>
<dbReference type="SUPFAM" id="SSF47031">
    <property type="entry name" value="Second domain of FERM"/>
    <property type="match status" value="1"/>
</dbReference>
<dbReference type="InterPro" id="IPR018980">
    <property type="entry name" value="FERM_PH-like_C"/>
</dbReference>
<dbReference type="Pfam" id="PF09379">
    <property type="entry name" value="FERM_N"/>
    <property type="match status" value="1"/>
</dbReference>
<dbReference type="InterPro" id="IPR014352">
    <property type="entry name" value="FERM/acyl-CoA-bd_prot_sf"/>
</dbReference>
<reference evidence="8" key="2">
    <citation type="submission" date="2025-09" db="UniProtKB">
        <authorList>
            <consortium name="Ensembl"/>
        </authorList>
    </citation>
    <scope>IDENTIFICATION</scope>
</reference>
<evidence type="ECO:0000256" key="4">
    <source>
        <dbReference type="ARBA" id="ARBA00023203"/>
    </source>
</evidence>
<dbReference type="InterPro" id="IPR035963">
    <property type="entry name" value="FERM_2"/>
</dbReference>
<dbReference type="PROSITE" id="PS00660">
    <property type="entry name" value="FERM_1"/>
    <property type="match status" value="1"/>
</dbReference>
<dbReference type="Gene3D" id="1.20.80.10">
    <property type="match status" value="1"/>
</dbReference>
<dbReference type="Gene3D" id="2.30.29.30">
    <property type="entry name" value="Pleckstrin-homology domain (PH domain)/Phosphotyrosine-binding domain (PTB)"/>
    <property type="match status" value="1"/>
</dbReference>
<feature type="compositionally biased region" description="Low complexity" evidence="6">
    <location>
        <begin position="585"/>
        <end position="594"/>
    </location>
</feature>
<dbReference type="CDD" id="cd14473">
    <property type="entry name" value="FERM_B-lobe"/>
    <property type="match status" value="1"/>
</dbReference>
<accession>A0A8C4RF87</accession>
<dbReference type="FunFam" id="3.10.20.90:FF:000002">
    <property type="entry name" value="Erythrocyte protein band 4.1-like 3"/>
    <property type="match status" value="1"/>
</dbReference>
<dbReference type="PANTHER" id="PTHR23280">
    <property type="entry name" value="4.1 G PROTEIN"/>
    <property type="match status" value="1"/>
</dbReference>
<evidence type="ECO:0000256" key="3">
    <source>
        <dbReference type="ARBA" id="ARBA00022553"/>
    </source>
</evidence>
<dbReference type="PROSITE" id="PS50057">
    <property type="entry name" value="FERM_3"/>
    <property type="match status" value="1"/>
</dbReference>
<name>A0A8C4RF87_EPTBU</name>
<feature type="region of interest" description="Disordered" evidence="6">
    <location>
        <begin position="585"/>
        <end position="644"/>
    </location>
</feature>
<dbReference type="InterPro" id="IPR014847">
    <property type="entry name" value="FA"/>
</dbReference>
<dbReference type="PANTHER" id="PTHR23280:SF21">
    <property type="entry name" value="PROTEIN 4.1 HOMOLOG"/>
    <property type="match status" value="1"/>
</dbReference>
<dbReference type="GO" id="GO:0030866">
    <property type="term" value="P:cortical actin cytoskeleton organization"/>
    <property type="evidence" value="ECO:0007669"/>
    <property type="project" value="InterPro"/>
</dbReference>
<dbReference type="InterPro" id="IPR018979">
    <property type="entry name" value="FERM_N"/>
</dbReference>
<keyword evidence="4" id="KW-0009">Actin-binding</keyword>
<dbReference type="GeneTree" id="ENSGT00940000155617"/>
<dbReference type="SUPFAM" id="SSF54236">
    <property type="entry name" value="Ubiquitin-like"/>
    <property type="match status" value="1"/>
</dbReference>
<dbReference type="InterPro" id="IPR019747">
    <property type="entry name" value="FERM_CS"/>
</dbReference>
<evidence type="ECO:0000256" key="5">
    <source>
        <dbReference type="ARBA" id="ARBA00023212"/>
    </source>
</evidence>
<feature type="region of interest" description="Disordered" evidence="6">
    <location>
        <begin position="740"/>
        <end position="789"/>
    </location>
</feature>
<dbReference type="Pfam" id="PF00373">
    <property type="entry name" value="FERM_M"/>
    <property type="match status" value="1"/>
</dbReference>
<feature type="compositionally biased region" description="Acidic residues" evidence="6">
    <location>
        <begin position="770"/>
        <end position="782"/>
    </location>
</feature>
<dbReference type="InterPro" id="IPR000299">
    <property type="entry name" value="FERM_domain"/>
</dbReference>
<dbReference type="InterPro" id="IPR011993">
    <property type="entry name" value="PH-like_dom_sf"/>
</dbReference>
<organism evidence="8 9">
    <name type="scientific">Eptatretus burgeri</name>
    <name type="common">Inshore hagfish</name>
    <dbReference type="NCBI Taxonomy" id="7764"/>
    <lineage>
        <taxon>Eukaryota</taxon>
        <taxon>Metazoa</taxon>
        <taxon>Chordata</taxon>
        <taxon>Craniata</taxon>
        <taxon>Vertebrata</taxon>
        <taxon>Cyclostomata</taxon>
        <taxon>Myxini</taxon>
        <taxon>Myxiniformes</taxon>
        <taxon>Myxinidae</taxon>
        <taxon>Eptatretinae</taxon>
        <taxon>Eptatretus</taxon>
    </lineage>
</organism>
<dbReference type="InterPro" id="IPR019749">
    <property type="entry name" value="Band_41_domain"/>
</dbReference>
<feature type="compositionally biased region" description="Polar residues" evidence="6">
    <location>
        <begin position="1"/>
        <end position="15"/>
    </location>
</feature>
<keyword evidence="2" id="KW-0963">Cytoplasm</keyword>
<feature type="compositionally biased region" description="Basic and acidic residues" evidence="6">
    <location>
        <begin position="741"/>
        <end position="751"/>
    </location>
</feature>
<feature type="domain" description="FERM" evidence="7">
    <location>
        <begin position="50"/>
        <end position="333"/>
    </location>
</feature>
<dbReference type="SMART" id="SM01195">
    <property type="entry name" value="FA"/>
    <property type="match status" value="1"/>
</dbReference>
<keyword evidence="9" id="KW-1185">Reference proteome</keyword>
<dbReference type="Proteomes" id="UP000694388">
    <property type="component" value="Unplaced"/>
</dbReference>
<dbReference type="InterPro" id="IPR000798">
    <property type="entry name" value="Ez/rad/moesin-like"/>
</dbReference>
<dbReference type="PIRSF" id="PIRSF002304">
    <property type="entry name" value="Membrane_skeletal_4_1"/>
    <property type="match status" value="1"/>
</dbReference>
<dbReference type="InterPro" id="IPR007477">
    <property type="entry name" value="SAB_dom"/>
</dbReference>
<feature type="compositionally biased region" description="Low complexity" evidence="6">
    <location>
        <begin position="630"/>
        <end position="644"/>
    </location>
</feature>
<evidence type="ECO:0000259" key="7">
    <source>
        <dbReference type="PROSITE" id="PS50057"/>
    </source>
</evidence>
<dbReference type="CDD" id="cd13184">
    <property type="entry name" value="FERM_C_4_1_family"/>
    <property type="match status" value="1"/>
</dbReference>
<sequence length="880" mass="97541">MATDGSLHQEQSSSVPRLEAQGSETDDVVSDKTGPLLSSPTKIGKKGRTTASHILLLDGSAYDCEVEKRARGQVLFDSVCTHLNIMEKDYFSLSYQDIREQKNWLDLTKEIKKQVRNAAWVFSFHVKFYPPDPSQLMEDITRYHLCLQLRSDVTSGRLPCSFVTLALLASCAAQAELGDYDAVEHLPGYLAPLHLIPNSATTPELERKVEELHRSHRGQSPAEADLSFLENAKKLAMYGVDVHPVKDSEGVDIGLGICASGLLVYKDHLRINRFPWAKILKISYKRNSFYIKIRPGDLEQFESTIGFKLPSHRASKRLWKVCVEHHTFFRLVTPEAPPRGRFLTLGSRFRYSGRTQAQTRQASAQIHRPAPLFNRTASKRHTLPRLTNAALSAAHSSSALSEGQRPRSFGPTMNVHTDGPLPAITGTTCPPPTSFTPIVTVTPVAAEAEVETEVEEVVESKEDASAETFSGNEIVQRRPKKIEGENIYMRHSRLMLENVDKPQDDLLKRQANMNEMKRSFMEAGTGPGTTEWERRISTHSPSRQLVHYTEDEEWMGIDVATSPLPLCLTPLAVAAQRPPDFSSFFSPSQVQSEQSPEKCVGQAQEKPVAIVVEQAEQESQKAGEENEQVSCSPSHSLLPSPSLSPSYLKSGVDDAWGEQGAETESFATAVANSEVQVFVEKPKEELDTWSSETAQEFEEKIEKLKEPKPIVVVPVVLVAPPSEEGREFDELEDDVSGMLGEQRDAEGRGWEEGQGPCEEGDQPKTNGDISESENSESEDECGFEPPLIPTESVSFSELSQREKFGIPTTDVPIVQTQTKTLSFEGMRGETWMRNRVTAASDVGPTSTTSTTHVTRVCEPMSCTCCRNGARSLSTMYVAQL</sequence>
<feature type="region of interest" description="Disordered" evidence="6">
    <location>
        <begin position="1"/>
        <end position="45"/>
    </location>
</feature>
<dbReference type="PRINTS" id="PR00661">
    <property type="entry name" value="ERMFAMILY"/>
</dbReference>
<evidence type="ECO:0000256" key="6">
    <source>
        <dbReference type="SAM" id="MobiDB-lite"/>
    </source>
</evidence>
<evidence type="ECO:0000256" key="1">
    <source>
        <dbReference type="ARBA" id="ARBA00004245"/>
    </source>
</evidence>
<dbReference type="SMART" id="SM00295">
    <property type="entry name" value="B41"/>
    <property type="match status" value="1"/>
</dbReference>
<dbReference type="Pfam" id="PF08736">
    <property type="entry name" value="FA"/>
    <property type="match status" value="1"/>
</dbReference>
<dbReference type="Pfam" id="PF09380">
    <property type="entry name" value="FERM_C"/>
    <property type="match status" value="1"/>
</dbReference>
<dbReference type="InterPro" id="IPR019748">
    <property type="entry name" value="FERM_central"/>
</dbReference>
<evidence type="ECO:0000313" key="8">
    <source>
        <dbReference type="Ensembl" id="ENSEBUP00000027825.1"/>
    </source>
</evidence>
<dbReference type="SUPFAM" id="SSF50729">
    <property type="entry name" value="PH domain-like"/>
    <property type="match status" value="1"/>
</dbReference>
<dbReference type="Pfam" id="PF04382">
    <property type="entry name" value="SAB"/>
    <property type="match status" value="1"/>
</dbReference>
<dbReference type="GO" id="GO:0005856">
    <property type="term" value="C:cytoskeleton"/>
    <property type="evidence" value="ECO:0007669"/>
    <property type="project" value="UniProtKB-SubCell"/>
</dbReference>
<protein>
    <submittedName>
        <fullName evidence="8">Erythrocyte membrane protein band 4.1 like 2</fullName>
    </submittedName>
</protein>
<dbReference type="InterPro" id="IPR029071">
    <property type="entry name" value="Ubiquitin-like_domsf"/>
</dbReference>
<dbReference type="FunFam" id="1.20.80.10:FF:000001">
    <property type="entry name" value="Erythrocyte membrane protein band 4.1"/>
    <property type="match status" value="1"/>
</dbReference>
<dbReference type="PROSITE" id="PS00661">
    <property type="entry name" value="FERM_2"/>
    <property type="match status" value="1"/>
</dbReference>
<comment type="subcellular location">
    <subcellularLocation>
        <location evidence="1">Cytoplasm</location>
        <location evidence="1">Cytoskeleton</location>
    </subcellularLocation>
</comment>
<keyword evidence="5" id="KW-0206">Cytoskeleton</keyword>
<dbReference type="GO" id="GO:0005886">
    <property type="term" value="C:plasma membrane"/>
    <property type="evidence" value="ECO:0007669"/>
    <property type="project" value="TreeGrafter"/>
</dbReference>
<dbReference type="Gene3D" id="3.10.20.90">
    <property type="entry name" value="Phosphatidylinositol 3-kinase Catalytic Subunit, Chain A, domain 1"/>
    <property type="match status" value="1"/>
</dbReference>
<reference evidence="8" key="1">
    <citation type="submission" date="2025-08" db="UniProtKB">
        <authorList>
            <consortium name="Ensembl"/>
        </authorList>
    </citation>
    <scope>IDENTIFICATION</scope>
</reference>
<dbReference type="Ensembl" id="ENSEBUT00000028401.1">
    <property type="protein sequence ID" value="ENSEBUP00000027825.1"/>
    <property type="gene ID" value="ENSEBUG00000017021.1"/>
</dbReference>
<dbReference type="FunFam" id="2.30.29.30:FF:000001">
    <property type="entry name" value="Erythrocyte membrane protein band 4.1"/>
    <property type="match status" value="1"/>
</dbReference>
<dbReference type="GO" id="GO:0003779">
    <property type="term" value="F:actin binding"/>
    <property type="evidence" value="ECO:0007669"/>
    <property type="project" value="UniProtKB-KW"/>
</dbReference>
<evidence type="ECO:0000256" key="2">
    <source>
        <dbReference type="ARBA" id="ARBA00022490"/>
    </source>
</evidence>
<dbReference type="SMART" id="SM01196">
    <property type="entry name" value="FERM_C"/>
    <property type="match status" value="1"/>
</dbReference>
<keyword evidence="3" id="KW-0597">Phosphoprotein</keyword>